<organism evidence="3 4">
    <name type="scientific">Seminavis robusta</name>
    <dbReference type="NCBI Taxonomy" id="568900"/>
    <lineage>
        <taxon>Eukaryota</taxon>
        <taxon>Sar</taxon>
        <taxon>Stramenopiles</taxon>
        <taxon>Ochrophyta</taxon>
        <taxon>Bacillariophyta</taxon>
        <taxon>Bacillariophyceae</taxon>
        <taxon>Bacillariophycidae</taxon>
        <taxon>Naviculales</taxon>
        <taxon>Naviculaceae</taxon>
        <taxon>Seminavis</taxon>
    </lineage>
</organism>
<feature type="compositionally biased region" description="Acidic residues" evidence="1">
    <location>
        <begin position="23"/>
        <end position="39"/>
    </location>
</feature>
<evidence type="ECO:0000256" key="1">
    <source>
        <dbReference type="SAM" id="MobiDB-lite"/>
    </source>
</evidence>
<evidence type="ECO:0000313" key="3">
    <source>
        <dbReference type="EMBL" id="CAB9514942.1"/>
    </source>
</evidence>
<keyword evidence="2" id="KW-1133">Transmembrane helix</keyword>
<feature type="region of interest" description="Disordered" evidence="1">
    <location>
        <begin position="1"/>
        <end position="189"/>
    </location>
</feature>
<keyword evidence="2" id="KW-0472">Membrane</keyword>
<proteinExistence type="predicted"/>
<dbReference type="EMBL" id="CAICTM010000684">
    <property type="protein sequence ID" value="CAB9514942.1"/>
    <property type="molecule type" value="Genomic_DNA"/>
</dbReference>
<protein>
    <submittedName>
        <fullName evidence="3">Uncharacterized protein</fullName>
    </submittedName>
</protein>
<evidence type="ECO:0000256" key="2">
    <source>
        <dbReference type="SAM" id="Phobius"/>
    </source>
</evidence>
<keyword evidence="2" id="KW-0812">Transmembrane</keyword>
<dbReference type="AlphaFoldDB" id="A0A9N8E588"/>
<sequence length="351" mass="36456">MARGMDPPEDPPDRDEYVPSSAGEEEEEDEVDVDDMVFEEDQRNQPPSPKEEEQKEELDAAAPAGVTRASASASSSGNRSSEGSRQPGWLPDDMQYLKGAAVGPTDSMIGGPGAVTVNHPVSRPPSSNQPPANFTASQPQSPSPVPESQQQRSYVSTSQQSHTSSRPAPPIEEGTIQYSMGTSGTQTTNVTSTATAYSGLNTSTEQQSSPTNNETPILANAELVQTVAQTEDENKPIMAPVAVVVNPQGDCLPDTSTPEGRKLCFGIVFLVVLALGVVAIVAIVCAGGGCAAGGTTTSSTEADSVKGGLVFPTVAPTPSFLDPSAVPTATPSTNPSAVPTALHHWFDPRKA</sequence>
<keyword evidence="4" id="KW-1185">Reference proteome</keyword>
<dbReference type="Proteomes" id="UP001153069">
    <property type="component" value="Unassembled WGS sequence"/>
</dbReference>
<comment type="caution">
    <text evidence="3">The sequence shown here is derived from an EMBL/GenBank/DDBJ whole genome shotgun (WGS) entry which is preliminary data.</text>
</comment>
<evidence type="ECO:0000313" key="4">
    <source>
        <dbReference type="Proteomes" id="UP001153069"/>
    </source>
</evidence>
<feature type="compositionally biased region" description="Polar residues" evidence="1">
    <location>
        <begin position="124"/>
        <end position="136"/>
    </location>
</feature>
<feature type="transmembrane region" description="Helical" evidence="2">
    <location>
        <begin position="263"/>
        <end position="289"/>
    </location>
</feature>
<gene>
    <name evidence="3" type="ORF">SEMRO_685_G186890.1</name>
</gene>
<accession>A0A9N8E588</accession>
<feature type="compositionally biased region" description="Polar residues" evidence="1">
    <location>
        <begin position="154"/>
        <end position="166"/>
    </location>
</feature>
<reference evidence="3" key="1">
    <citation type="submission" date="2020-06" db="EMBL/GenBank/DDBJ databases">
        <authorList>
            <consortium name="Plant Systems Biology data submission"/>
        </authorList>
    </citation>
    <scope>NUCLEOTIDE SEQUENCE</scope>
    <source>
        <strain evidence="3">D6</strain>
    </source>
</reference>
<name>A0A9N8E588_9STRA</name>
<feature type="compositionally biased region" description="Low complexity" evidence="1">
    <location>
        <begin position="68"/>
        <end position="85"/>
    </location>
</feature>